<evidence type="ECO:0000256" key="1">
    <source>
        <dbReference type="SAM" id="SignalP"/>
    </source>
</evidence>
<accession>A0A5C4JDU8</accession>
<dbReference type="AlphaFoldDB" id="A0A5C4JDU8"/>
<dbReference type="OrthoDB" id="3540489at2"/>
<organism evidence="2 3">
    <name type="scientific">Actinomadura soli</name>
    <dbReference type="NCBI Taxonomy" id="2508997"/>
    <lineage>
        <taxon>Bacteria</taxon>
        <taxon>Bacillati</taxon>
        <taxon>Actinomycetota</taxon>
        <taxon>Actinomycetes</taxon>
        <taxon>Streptosporangiales</taxon>
        <taxon>Thermomonosporaceae</taxon>
        <taxon>Actinomadura</taxon>
    </lineage>
</organism>
<dbReference type="InterPro" id="IPR011024">
    <property type="entry name" value="G_crystallin-like"/>
</dbReference>
<dbReference type="Proteomes" id="UP000309174">
    <property type="component" value="Unassembled WGS sequence"/>
</dbReference>
<proteinExistence type="predicted"/>
<feature type="signal peptide" evidence="1">
    <location>
        <begin position="1"/>
        <end position="32"/>
    </location>
</feature>
<evidence type="ECO:0000313" key="2">
    <source>
        <dbReference type="EMBL" id="TMR01879.1"/>
    </source>
</evidence>
<dbReference type="SUPFAM" id="SSF49695">
    <property type="entry name" value="gamma-Crystallin-like"/>
    <property type="match status" value="1"/>
</dbReference>
<protein>
    <recommendedName>
        <fullName evidence="4">Peptidase inhibitor family I36</fullName>
    </recommendedName>
</protein>
<feature type="chain" id="PRO_5023085199" description="Peptidase inhibitor family I36" evidence="1">
    <location>
        <begin position="33"/>
        <end position="153"/>
    </location>
</feature>
<dbReference type="Gene3D" id="2.60.20.10">
    <property type="entry name" value="Crystallins"/>
    <property type="match status" value="1"/>
</dbReference>
<evidence type="ECO:0000313" key="3">
    <source>
        <dbReference type="Proteomes" id="UP000309174"/>
    </source>
</evidence>
<gene>
    <name evidence="2" type="ORF">ETD83_13540</name>
</gene>
<reference evidence="2 3" key="1">
    <citation type="submission" date="2019-05" db="EMBL/GenBank/DDBJ databases">
        <title>Draft genome sequence of Actinomadura sp. 14C53.</title>
        <authorList>
            <person name="Saricaoglu S."/>
            <person name="Isik K."/>
        </authorList>
    </citation>
    <scope>NUCLEOTIDE SEQUENCE [LARGE SCALE GENOMIC DNA]</scope>
    <source>
        <strain evidence="2 3">14C53</strain>
    </source>
</reference>
<sequence length="153" mass="17008">MRRDMRKSRLVLSTMAATAVLTPLVPGGVANAQATSYESATVRVIVPANQNVQVACPKGWVCLYRNTNYRGTLWSWRGDRNKSYIGNAANDKASSVINNAAKTVRFYESKNYKGRKVCVGRWALRPRNKIADLRSYSINDKISSYKLGKPCGS</sequence>
<name>A0A5C4JDU8_9ACTN</name>
<keyword evidence="3" id="KW-1185">Reference proteome</keyword>
<evidence type="ECO:0008006" key="4">
    <source>
        <dbReference type="Google" id="ProtNLM"/>
    </source>
</evidence>
<keyword evidence="1" id="KW-0732">Signal</keyword>
<comment type="caution">
    <text evidence="2">The sequence shown here is derived from an EMBL/GenBank/DDBJ whole genome shotgun (WGS) entry which is preliminary data.</text>
</comment>
<dbReference type="EMBL" id="VCKW01000056">
    <property type="protein sequence ID" value="TMR01879.1"/>
    <property type="molecule type" value="Genomic_DNA"/>
</dbReference>
<dbReference type="Pfam" id="PF03995">
    <property type="entry name" value="Inhibitor_I36"/>
    <property type="match status" value="1"/>
</dbReference>